<organism evidence="2 3">
    <name type="scientific">Popillia japonica</name>
    <name type="common">Japanese beetle</name>
    <dbReference type="NCBI Taxonomy" id="7064"/>
    <lineage>
        <taxon>Eukaryota</taxon>
        <taxon>Metazoa</taxon>
        <taxon>Ecdysozoa</taxon>
        <taxon>Arthropoda</taxon>
        <taxon>Hexapoda</taxon>
        <taxon>Insecta</taxon>
        <taxon>Pterygota</taxon>
        <taxon>Neoptera</taxon>
        <taxon>Endopterygota</taxon>
        <taxon>Coleoptera</taxon>
        <taxon>Polyphaga</taxon>
        <taxon>Scarabaeiformia</taxon>
        <taxon>Scarabaeidae</taxon>
        <taxon>Rutelinae</taxon>
        <taxon>Popillia</taxon>
    </lineage>
</organism>
<evidence type="ECO:0000256" key="1">
    <source>
        <dbReference type="SAM" id="Phobius"/>
    </source>
</evidence>
<keyword evidence="3" id="KW-1185">Reference proteome</keyword>
<evidence type="ECO:0000313" key="2">
    <source>
        <dbReference type="EMBL" id="KAK9703301.1"/>
    </source>
</evidence>
<keyword evidence="1" id="KW-0472">Membrane</keyword>
<protein>
    <submittedName>
        <fullName evidence="2">Uncharacterized protein</fullName>
    </submittedName>
</protein>
<dbReference type="EMBL" id="JASPKY010000373">
    <property type="protein sequence ID" value="KAK9703301.1"/>
    <property type="molecule type" value="Genomic_DNA"/>
</dbReference>
<name>A0AAW1JI15_POPJA</name>
<keyword evidence="1" id="KW-0812">Transmembrane</keyword>
<accession>A0AAW1JI15</accession>
<keyword evidence="1" id="KW-1133">Transmembrane helix</keyword>
<sequence>MVNPFHRFECVLRCDAVGTNCPNGWCSALGHCTCHLGYRPDVTNPRVCVKIPDSNTTEVEKVCYKGFKLDSKGDCVSKCGECKNGCCDANGVCRCRSGYKFNPKTSSCVFVNKPKETPKEMACSDRCLNGMCDADNVCQCIDCDALTTTSPDCEISQDTTVAMISRICENSTSSDDMVSKATHNTYVGVFVCINLILIIGVIFLVYVIVMIRRAMPQSDGYNMEIDGRS</sequence>
<evidence type="ECO:0000313" key="3">
    <source>
        <dbReference type="Proteomes" id="UP001458880"/>
    </source>
</evidence>
<proteinExistence type="predicted"/>
<dbReference type="AlphaFoldDB" id="A0AAW1JI15"/>
<feature type="transmembrane region" description="Helical" evidence="1">
    <location>
        <begin position="186"/>
        <end position="209"/>
    </location>
</feature>
<reference evidence="2 3" key="1">
    <citation type="journal article" date="2024" name="BMC Genomics">
        <title>De novo assembly and annotation of Popillia japonica's genome with initial clues to its potential as an invasive pest.</title>
        <authorList>
            <person name="Cucini C."/>
            <person name="Boschi S."/>
            <person name="Funari R."/>
            <person name="Cardaioli E."/>
            <person name="Iannotti N."/>
            <person name="Marturano G."/>
            <person name="Paoli F."/>
            <person name="Bruttini M."/>
            <person name="Carapelli A."/>
            <person name="Frati F."/>
            <person name="Nardi F."/>
        </authorList>
    </citation>
    <scope>NUCLEOTIDE SEQUENCE [LARGE SCALE GENOMIC DNA]</scope>
    <source>
        <strain evidence="2">DMR45628</strain>
    </source>
</reference>
<dbReference type="Proteomes" id="UP001458880">
    <property type="component" value="Unassembled WGS sequence"/>
</dbReference>
<comment type="caution">
    <text evidence="2">The sequence shown here is derived from an EMBL/GenBank/DDBJ whole genome shotgun (WGS) entry which is preliminary data.</text>
</comment>
<gene>
    <name evidence="2" type="ORF">QE152_g29421</name>
</gene>